<keyword evidence="2" id="KW-1185">Reference proteome</keyword>
<dbReference type="Proteomes" id="UP000244905">
    <property type="component" value="Unassembled WGS sequence"/>
</dbReference>
<evidence type="ECO:0000313" key="1">
    <source>
        <dbReference type="EMBL" id="PWB01558.1"/>
    </source>
</evidence>
<proteinExistence type="predicted"/>
<name>A0A2V1IM21_9BACT</name>
<accession>A0A2V1IM21</accession>
<dbReference type="AlphaFoldDB" id="A0A2V1IM21"/>
<dbReference type="EMBL" id="PUEC01000020">
    <property type="protein sequence ID" value="PWB01558.1"/>
    <property type="molecule type" value="Genomic_DNA"/>
</dbReference>
<protein>
    <submittedName>
        <fullName evidence="1">Uncharacterized protein</fullName>
    </submittedName>
</protein>
<organism evidence="1 2">
    <name type="scientific">Duncaniella muris</name>
    <dbReference type="NCBI Taxonomy" id="2094150"/>
    <lineage>
        <taxon>Bacteria</taxon>
        <taxon>Pseudomonadati</taxon>
        <taxon>Bacteroidota</taxon>
        <taxon>Bacteroidia</taxon>
        <taxon>Bacteroidales</taxon>
        <taxon>Muribaculaceae</taxon>
        <taxon>Duncaniella</taxon>
    </lineage>
</organism>
<comment type="caution">
    <text evidence="1">The sequence shown here is derived from an EMBL/GenBank/DDBJ whole genome shotgun (WGS) entry which is preliminary data.</text>
</comment>
<reference evidence="2" key="1">
    <citation type="submission" date="2018-02" db="EMBL/GenBank/DDBJ databases">
        <authorList>
            <person name="Clavel T."/>
            <person name="Strowig T."/>
        </authorList>
    </citation>
    <scope>NUCLEOTIDE SEQUENCE [LARGE SCALE GENOMIC DNA]</scope>
    <source>
        <strain evidence="2">DSM 103720</strain>
    </source>
</reference>
<sequence length="226" mass="25536">MIKNIFSQFCFVNRNIFHTFVVIINTVSTMVRTDILSNSLFDEFKPPFEASDFQDEIISPEFQRGIFVAHQKGFGDALQLKGKCTSITTAGITHDCTYYYLESELSPLGFEFVSDSAGNKRSFFTKGDYIFILKKKDAPTNPTGISRNIREQNVSKHVITISYETDPLGIEVARIFVQYLRGNAVEYSFTITPEDGWGISHTPSTILPTEGEHVKPKLKIKKNDAI</sequence>
<gene>
    <name evidence="1" type="ORF">C5O23_09335</name>
</gene>
<evidence type="ECO:0000313" key="2">
    <source>
        <dbReference type="Proteomes" id="UP000244905"/>
    </source>
</evidence>